<dbReference type="GO" id="GO:0005886">
    <property type="term" value="C:plasma membrane"/>
    <property type="evidence" value="ECO:0007669"/>
    <property type="project" value="UniProtKB-SubCell"/>
</dbReference>
<proteinExistence type="inferred from homology"/>
<comment type="similarity">
    <text evidence="8">Belongs to the exbB/tolQ family.</text>
</comment>
<dbReference type="PANTHER" id="PTHR30625">
    <property type="entry name" value="PROTEIN TOLQ"/>
    <property type="match status" value="1"/>
</dbReference>
<gene>
    <name evidence="12" type="ORF">PCC6912_07940</name>
</gene>
<keyword evidence="3" id="KW-1003">Cell membrane</keyword>
<dbReference type="InterPro" id="IPR050790">
    <property type="entry name" value="ExbB/TolQ_transport"/>
</dbReference>
<comment type="subcellular location">
    <subcellularLocation>
        <location evidence="1">Cell membrane</location>
        <topology evidence="1">Multi-pass membrane protein</topology>
    </subcellularLocation>
    <subcellularLocation>
        <location evidence="8">Membrane</location>
        <topology evidence="8">Multi-pass membrane protein</topology>
    </subcellularLocation>
</comment>
<dbReference type="Proteomes" id="UP000268857">
    <property type="component" value="Unassembled WGS sequence"/>
</dbReference>
<organism evidence="12 13">
    <name type="scientific">Chlorogloeopsis fritschii PCC 6912</name>
    <dbReference type="NCBI Taxonomy" id="211165"/>
    <lineage>
        <taxon>Bacteria</taxon>
        <taxon>Bacillati</taxon>
        <taxon>Cyanobacteriota</taxon>
        <taxon>Cyanophyceae</taxon>
        <taxon>Nostocales</taxon>
        <taxon>Chlorogloeopsidaceae</taxon>
        <taxon>Chlorogloeopsis</taxon>
    </lineage>
</organism>
<evidence type="ECO:0000256" key="3">
    <source>
        <dbReference type="ARBA" id="ARBA00022475"/>
    </source>
</evidence>
<protein>
    <recommendedName>
        <fullName evidence="11">MotA/TolQ/ExbB proton channel domain-containing protein</fullName>
    </recommendedName>
</protein>
<dbReference type="Pfam" id="PF01618">
    <property type="entry name" value="MotA_ExbB"/>
    <property type="match status" value="1"/>
</dbReference>
<dbReference type="PANTHER" id="PTHR30625:SF15">
    <property type="entry name" value="BIOPOLYMER TRANSPORT PROTEIN EXBB"/>
    <property type="match status" value="1"/>
</dbReference>
<evidence type="ECO:0000256" key="2">
    <source>
        <dbReference type="ARBA" id="ARBA00022448"/>
    </source>
</evidence>
<evidence type="ECO:0000256" key="8">
    <source>
        <dbReference type="RuleBase" id="RU004057"/>
    </source>
</evidence>
<keyword evidence="4 10" id="KW-0812">Transmembrane</keyword>
<feature type="transmembrane region" description="Helical" evidence="10">
    <location>
        <begin position="112"/>
        <end position="133"/>
    </location>
</feature>
<name>A0A3S1ANK3_CHLFR</name>
<keyword evidence="7 10" id="KW-0472">Membrane</keyword>
<dbReference type="GO" id="GO:0017038">
    <property type="term" value="P:protein import"/>
    <property type="evidence" value="ECO:0007669"/>
    <property type="project" value="TreeGrafter"/>
</dbReference>
<evidence type="ECO:0000256" key="7">
    <source>
        <dbReference type="ARBA" id="ARBA00023136"/>
    </source>
</evidence>
<evidence type="ECO:0000256" key="5">
    <source>
        <dbReference type="ARBA" id="ARBA00022927"/>
    </source>
</evidence>
<evidence type="ECO:0000256" key="6">
    <source>
        <dbReference type="ARBA" id="ARBA00022989"/>
    </source>
</evidence>
<dbReference type="AlphaFoldDB" id="A0A3S1ANK3"/>
<evidence type="ECO:0000313" key="12">
    <source>
        <dbReference type="EMBL" id="RUR85969.1"/>
    </source>
</evidence>
<feature type="region of interest" description="Disordered" evidence="9">
    <location>
        <begin position="220"/>
        <end position="261"/>
    </location>
</feature>
<feature type="compositionally biased region" description="Polar residues" evidence="9">
    <location>
        <begin position="243"/>
        <end position="261"/>
    </location>
</feature>
<dbReference type="OrthoDB" id="9785627at2"/>
<feature type="transmembrane region" description="Helical" evidence="10">
    <location>
        <begin position="160"/>
        <end position="180"/>
    </location>
</feature>
<evidence type="ECO:0000256" key="1">
    <source>
        <dbReference type="ARBA" id="ARBA00004651"/>
    </source>
</evidence>
<dbReference type="STRING" id="211165.GCA_000317285_05848"/>
<comment type="caution">
    <text evidence="12">The sequence shown here is derived from an EMBL/GenBank/DDBJ whole genome shotgun (WGS) entry which is preliminary data.</text>
</comment>
<dbReference type="InterPro" id="IPR002898">
    <property type="entry name" value="MotA_ExbB_proton_chnl"/>
</dbReference>
<accession>A0A3S1ANK3</accession>
<feature type="transmembrane region" description="Helical" evidence="10">
    <location>
        <begin position="13"/>
        <end position="34"/>
    </location>
</feature>
<keyword evidence="2 8" id="KW-0813">Transport</keyword>
<keyword evidence="5 8" id="KW-0653">Protein transport</keyword>
<evidence type="ECO:0000256" key="10">
    <source>
        <dbReference type="SAM" id="Phobius"/>
    </source>
</evidence>
<evidence type="ECO:0000259" key="11">
    <source>
        <dbReference type="Pfam" id="PF01618"/>
    </source>
</evidence>
<evidence type="ECO:0000313" key="13">
    <source>
        <dbReference type="Proteomes" id="UP000268857"/>
    </source>
</evidence>
<dbReference type="RefSeq" id="WP_016877848.1">
    <property type="nucleotide sequence ID" value="NZ_AJLN01000134.1"/>
</dbReference>
<sequence>MNILEIFRKVGPVIWPLLFFSILSLSVILERLWFWLRILNQEKEIVNRVLDAAGEKNWGLATEIARRATDQPIGRFLYAPLSQPKSDMELFRLALESTAETELAQMRRGEKVLELVIAVAPLLGLFGTVWGLIGSLESIRIGDLGTEATAGVTTGIGESLYSTAVGLGVAIVSLVFYRLFQALVVNQVKVFRQAGNDLEILYLQSAPDLSNSKSDIVIPQPIVRDTPRDNFIPPPPPRHRSQNKFSQSPENPEANTSDPEN</sequence>
<reference evidence="12 13" key="1">
    <citation type="journal article" date="2019" name="Genome Biol. Evol.">
        <title>Day and night: Metabolic profiles and evolutionary relationships of six axenic non-marine cyanobacteria.</title>
        <authorList>
            <person name="Will S.E."/>
            <person name="Henke P."/>
            <person name="Boedeker C."/>
            <person name="Huang S."/>
            <person name="Brinkmann H."/>
            <person name="Rohde M."/>
            <person name="Jarek M."/>
            <person name="Friedl T."/>
            <person name="Seufert S."/>
            <person name="Schumacher M."/>
            <person name="Overmann J."/>
            <person name="Neumann-Schaal M."/>
            <person name="Petersen J."/>
        </authorList>
    </citation>
    <scope>NUCLEOTIDE SEQUENCE [LARGE SCALE GENOMIC DNA]</scope>
    <source>
        <strain evidence="12 13">PCC 6912</strain>
    </source>
</reference>
<dbReference type="EMBL" id="RSCJ01000002">
    <property type="protein sequence ID" value="RUR85969.1"/>
    <property type="molecule type" value="Genomic_DNA"/>
</dbReference>
<evidence type="ECO:0000256" key="9">
    <source>
        <dbReference type="SAM" id="MobiDB-lite"/>
    </source>
</evidence>
<keyword evidence="6 10" id="KW-1133">Transmembrane helix</keyword>
<keyword evidence="13" id="KW-1185">Reference proteome</keyword>
<evidence type="ECO:0000256" key="4">
    <source>
        <dbReference type="ARBA" id="ARBA00022692"/>
    </source>
</evidence>
<feature type="domain" description="MotA/TolQ/ExbB proton channel" evidence="11">
    <location>
        <begin position="69"/>
        <end position="191"/>
    </location>
</feature>